<keyword evidence="3" id="KW-1185">Reference proteome</keyword>
<feature type="transmembrane region" description="Helical" evidence="1">
    <location>
        <begin position="228"/>
        <end position="249"/>
    </location>
</feature>
<feature type="transmembrane region" description="Helical" evidence="1">
    <location>
        <begin position="195"/>
        <end position="216"/>
    </location>
</feature>
<organism evidence="2 3">
    <name type="scientific">Actinoplanes regularis</name>
    <dbReference type="NCBI Taxonomy" id="52697"/>
    <lineage>
        <taxon>Bacteria</taxon>
        <taxon>Bacillati</taxon>
        <taxon>Actinomycetota</taxon>
        <taxon>Actinomycetes</taxon>
        <taxon>Micromonosporales</taxon>
        <taxon>Micromonosporaceae</taxon>
        <taxon>Actinoplanes</taxon>
    </lineage>
</organism>
<dbReference type="Proteomes" id="UP000198415">
    <property type="component" value="Unassembled WGS sequence"/>
</dbReference>
<evidence type="ECO:0000313" key="2">
    <source>
        <dbReference type="EMBL" id="SNT10185.1"/>
    </source>
</evidence>
<feature type="transmembrane region" description="Helical" evidence="1">
    <location>
        <begin position="82"/>
        <end position="104"/>
    </location>
</feature>
<evidence type="ECO:0000313" key="3">
    <source>
        <dbReference type="Proteomes" id="UP000198415"/>
    </source>
</evidence>
<keyword evidence="1" id="KW-1133">Transmembrane helix</keyword>
<name>A0A239JWK4_9ACTN</name>
<accession>A0A239JWK4</accession>
<gene>
    <name evidence="2" type="ORF">SAMN06264365_13924</name>
</gene>
<reference evidence="2 3" key="1">
    <citation type="submission" date="2017-06" db="EMBL/GenBank/DDBJ databases">
        <authorList>
            <person name="Kim H.J."/>
            <person name="Triplett B.A."/>
        </authorList>
    </citation>
    <scope>NUCLEOTIDE SEQUENCE [LARGE SCALE GENOMIC DNA]</scope>
    <source>
        <strain evidence="2 3">DSM 43151</strain>
    </source>
</reference>
<evidence type="ECO:0000256" key="1">
    <source>
        <dbReference type="SAM" id="Phobius"/>
    </source>
</evidence>
<sequence>MNRIRYCPAVSSSPSASLGLIGNALVGYQLARTHRRQLLAVLLPVLAVALLVLFLLDVSLGRDQTVIINGAPVVHGDERLSVVRTALVVVFWLVGLVAAVLVATGAARGHAVRPGAAIWAAVKRLPVFAVALCAVAAGTILVLRMVVGLATGMPGLIMVFGVFAVAAVLAARLLIGLLARQFGGFVWAVTTGRVAGTAGAFVLGGLVVPAGLAWMFDAPLGNGLLHPVVTRVIGAVLVTALVAAQAGVLTHTYLLRRDELGEWGQTAVDPSAVDAGLAELSGDPVRRPWAAAAATVLALLTPAAVAAVNPFRAPTVRSNGDAPGGAVAVVWPTGKHPVIAATFGARFCDDDACERYVSQDHGPGVMDDYGAAAISADGTAVVKAVLTGGLDNGGPFVDFARCTRDGCQEAWVPVRASAKETFGWPELAVAVAPDQSIWFGLALASENEKPGEANFAITLIRCPDAPCAKPERHRAGTVERLPGDAVTGPRSSLSIGSDGRPILAVRTGLTANLVTCDPVTCANPRASSTFTGQGDTRWAAPTSLTGPAVTFAPGQLRIGERTLPLESGEIFPTSAAVTAAGAQVYVTAAEATPPPGPHVTISTSAGPAEPEYWQQVLWRCDQERCSRQTLDYRDTVSGRDVLAVADDGRVLIVGDDRILLVSAPRP</sequence>
<keyword evidence="1" id="KW-0812">Transmembrane</keyword>
<proteinExistence type="predicted"/>
<dbReference type="EMBL" id="FZNR01000039">
    <property type="protein sequence ID" value="SNT10185.1"/>
    <property type="molecule type" value="Genomic_DNA"/>
</dbReference>
<feature type="transmembrane region" description="Helical" evidence="1">
    <location>
        <begin position="125"/>
        <end position="147"/>
    </location>
</feature>
<feature type="transmembrane region" description="Helical" evidence="1">
    <location>
        <begin position="38"/>
        <end position="56"/>
    </location>
</feature>
<protein>
    <submittedName>
        <fullName evidence="2">Uncharacterized protein</fullName>
    </submittedName>
</protein>
<feature type="transmembrane region" description="Helical" evidence="1">
    <location>
        <begin position="289"/>
        <end position="308"/>
    </location>
</feature>
<keyword evidence="1" id="KW-0472">Membrane</keyword>
<feature type="transmembrane region" description="Helical" evidence="1">
    <location>
        <begin position="153"/>
        <end position="175"/>
    </location>
</feature>
<dbReference type="AlphaFoldDB" id="A0A239JWK4"/>